<comment type="similarity">
    <text evidence="1">Belongs to the FLZ family.</text>
</comment>
<dbReference type="EMBL" id="HG994368">
    <property type="protein sequence ID" value="CAF1841920.1"/>
    <property type="molecule type" value="Genomic_DNA"/>
</dbReference>
<proteinExistence type="inferred from homology"/>
<feature type="region of interest" description="Disordered" evidence="5">
    <location>
        <begin position="112"/>
        <end position="135"/>
    </location>
</feature>
<evidence type="ECO:0000259" key="6">
    <source>
        <dbReference type="PROSITE" id="PS51795"/>
    </source>
</evidence>
<dbReference type="InterPro" id="IPR007650">
    <property type="entry name" value="Zf-FLZ_dom"/>
</dbReference>
<keyword evidence="9" id="KW-1185">Reference proteome</keyword>
<reference evidence="8 9" key="2">
    <citation type="submission" date="2021-05" db="EMBL/GenBank/DDBJ databases">
        <title>Genome Assembly of Synthetic Allotetraploid Brassica napus Reveals Homoeologous Exchanges between Subgenomes.</title>
        <authorList>
            <person name="Davis J.T."/>
        </authorList>
    </citation>
    <scope>NUCLEOTIDE SEQUENCE [LARGE SCALE GENOMIC DNA]</scope>
    <source>
        <strain evidence="9">cv. Da-Ae</strain>
        <tissue evidence="8">Seedling</tissue>
    </source>
</reference>
<dbReference type="Proteomes" id="UP000824890">
    <property type="component" value="Unassembled WGS sequence"/>
</dbReference>
<evidence type="ECO:0000313" key="9">
    <source>
        <dbReference type="Proteomes" id="UP000824890"/>
    </source>
</evidence>
<evidence type="ECO:0000256" key="3">
    <source>
        <dbReference type="ARBA" id="ARBA00022771"/>
    </source>
</evidence>
<keyword evidence="3" id="KW-0863">Zinc-finger</keyword>
<keyword evidence="3" id="KW-0862">Zinc</keyword>
<accession>A0A816JFI7</accession>
<evidence type="ECO:0000313" key="7">
    <source>
        <dbReference type="EMBL" id="CAF1841920.1"/>
    </source>
</evidence>
<evidence type="ECO:0000256" key="4">
    <source>
        <dbReference type="PROSITE-ProRule" id="PRU01131"/>
    </source>
</evidence>
<gene>
    <name evidence="7" type="ORF">DARMORV10_C04P29970.1</name>
    <name evidence="8" type="ORF">HID58_060395</name>
</gene>
<dbReference type="EMBL" id="JAGKQM010000014">
    <property type="protein sequence ID" value="KAH0884299.1"/>
    <property type="molecule type" value="Genomic_DNA"/>
</dbReference>
<dbReference type="PANTHER" id="PTHR46057">
    <property type="entry name" value="FCS-LIKE ZINC FINGER 1-RELATED"/>
    <property type="match status" value="1"/>
</dbReference>
<name>A0A816JFI7_BRANA</name>
<evidence type="ECO:0000256" key="1">
    <source>
        <dbReference type="ARBA" id="ARBA00009374"/>
    </source>
</evidence>
<evidence type="ECO:0000313" key="8">
    <source>
        <dbReference type="EMBL" id="KAH0884299.1"/>
    </source>
</evidence>
<feature type="domain" description="FLZ-type" evidence="6">
    <location>
        <begin position="51"/>
        <end position="95"/>
    </location>
</feature>
<dbReference type="PANTHER" id="PTHR46057:SF54">
    <property type="entry name" value="FCS-LIKE ZINC FINGER 16"/>
    <property type="match status" value="1"/>
</dbReference>
<dbReference type="GO" id="GO:0008270">
    <property type="term" value="F:zinc ion binding"/>
    <property type="evidence" value="ECO:0007669"/>
    <property type="project" value="UniProtKB-KW"/>
</dbReference>
<protein>
    <submittedName>
        <fullName evidence="7">(rape) hypothetical protein</fullName>
    </submittedName>
</protein>
<dbReference type="OrthoDB" id="1864056at2759"/>
<dbReference type="Gramene" id="CDX93918">
    <property type="protein sequence ID" value="CDX93918"/>
    <property type="gene ID" value="GSBRNA2T00156738001"/>
</dbReference>
<sequence length="135" mass="15348">MTTDMVITSKRPRAPSFADKHPDYAEETRAATTIGADWFQEKGKDEGKLKTFLEQCGFCKKKLRHDEAVFMYGYFGAFCSKACRAKQMACDVFIEKSRDIVKAKKGRTCTSGIKPKEDEPLGNREMISSPPRFYI</sequence>
<evidence type="ECO:0000256" key="5">
    <source>
        <dbReference type="SAM" id="MobiDB-lite"/>
    </source>
</evidence>
<dbReference type="InterPro" id="IPR044533">
    <property type="entry name" value="FLZ1/2/3"/>
</dbReference>
<reference evidence="7" key="1">
    <citation type="submission" date="2021-01" db="EMBL/GenBank/DDBJ databases">
        <authorList>
            <consortium name="Genoscope - CEA"/>
            <person name="William W."/>
        </authorList>
    </citation>
    <scope>NUCLEOTIDE SEQUENCE</scope>
</reference>
<dbReference type="AlphaFoldDB" id="A0A816JFI7"/>
<feature type="zinc finger region" description="FLZ-type" evidence="4">
    <location>
        <begin position="51"/>
        <end position="95"/>
    </location>
</feature>
<dbReference type="Proteomes" id="UP001295469">
    <property type="component" value="Chromosome C04"/>
</dbReference>
<dbReference type="OMA" id="FMYGYFG"/>
<keyword evidence="2" id="KW-0479">Metal-binding</keyword>
<dbReference type="Pfam" id="PF04570">
    <property type="entry name" value="zf-FLZ"/>
    <property type="match status" value="1"/>
</dbReference>
<dbReference type="KEGG" id="bna:106393261"/>
<organism evidence="7">
    <name type="scientific">Brassica napus</name>
    <name type="common">Rape</name>
    <dbReference type="NCBI Taxonomy" id="3708"/>
    <lineage>
        <taxon>Eukaryota</taxon>
        <taxon>Viridiplantae</taxon>
        <taxon>Streptophyta</taxon>
        <taxon>Embryophyta</taxon>
        <taxon>Tracheophyta</taxon>
        <taxon>Spermatophyta</taxon>
        <taxon>Magnoliopsida</taxon>
        <taxon>eudicotyledons</taxon>
        <taxon>Gunneridae</taxon>
        <taxon>Pentapetalae</taxon>
        <taxon>rosids</taxon>
        <taxon>malvids</taxon>
        <taxon>Brassicales</taxon>
        <taxon>Brassicaceae</taxon>
        <taxon>Brassiceae</taxon>
        <taxon>Brassica</taxon>
    </lineage>
</organism>
<evidence type="ECO:0000256" key="2">
    <source>
        <dbReference type="ARBA" id="ARBA00022723"/>
    </source>
</evidence>
<dbReference type="PROSITE" id="PS51795">
    <property type="entry name" value="ZF_FLZ"/>
    <property type="match status" value="1"/>
</dbReference>